<evidence type="ECO:0000256" key="6">
    <source>
        <dbReference type="ARBA" id="ARBA00022691"/>
    </source>
</evidence>
<dbReference type="RefSeq" id="WP_133736353.1">
    <property type="nucleotide sequence ID" value="NZ_SOAX01000004.1"/>
</dbReference>
<dbReference type="SUPFAM" id="SSF53790">
    <property type="entry name" value="Tetrapyrrole methylase"/>
    <property type="match status" value="1"/>
</dbReference>
<dbReference type="PANTHER" id="PTHR45790:SF4">
    <property type="entry name" value="COBALT-PRECORRIN-4 C(11)-METHYLTRANSFERASE"/>
    <property type="match status" value="1"/>
</dbReference>
<dbReference type="OrthoDB" id="9815856at2"/>
<keyword evidence="10" id="KW-1185">Reference proteome</keyword>
<dbReference type="EMBL" id="SOAX01000004">
    <property type="protein sequence ID" value="TDT40347.1"/>
    <property type="molecule type" value="Genomic_DNA"/>
</dbReference>
<dbReference type="Proteomes" id="UP000295830">
    <property type="component" value="Unassembled WGS sequence"/>
</dbReference>
<accession>A0A4R7JSL9</accession>
<evidence type="ECO:0000256" key="7">
    <source>
        <dbReference type="RuleBase" id="RU003960"/>
    </source>
</evidence>
<dbReference type="InterPro" id="IPR050161">
    <property type="entry name" value="Siro_Cobalamin_biosynth"/>
</dbReference>
<dbReference type="InterPro" id="IPR000878">
    <property type="entry name" value="4pyrrol_Mease"/>
</dbReference>
<dbReference type="CDD" id="cd11641">
    <property type="entry name" value="Precorrin-4_C11-MT"/>
    <property type="match status" value="1"/>
</dbReference>
<dbReference type="InterPro" id="IPR035996">
    <property type="entry name" value="4pyrrol_Methylase_sf"/>
</dbReference>
<organism evidence="9 10">
    <name type="scientific">Halospina denitrificans</name>
    <dbReference type="NCBI Taxonomy" id="332522"/>
    <lineage>
        <taxon>Bacteria</taxon>
        <taxon>Pseudomonadati</taxon>
        <taxon>Pseudomonadota</taxon>
        <taxon>Gammaproteobacteria</taxon>
        <taxon>Halospina</taxon>
    </lineage>
</organism>
<protein>
    <submittedName>
        <fullName evidence="9">Precorrin-4 C11-methyltransferase</fullName>
    </submittedName>
</protein>
<reference evidence="9 10" key="1">
    <citation type="submission" date="2019-03" db="EMBL/GenBank/DDBJ databases">
        <title>Genomic Encyclopedia of Type Strains, Phase IV (KMG-IV): sequencing the most valuable type-strain genomes for metagenomic binning, comparative biology and taxonomic classification.</title>
        <authorList>
            <person name="Goeker M."/>
        </authorList>
    </citation>
    <scope>NUCLEOTIDE SEQUENCE [LARGE SCALE GENOMIC DNA]</scope>
    <source>
        <strain evidence="9 10">DSM 15505</strain>
    </source>
</reference>
<dbReference type="InterPro" id="IPR003043">
    <property type="entry name" value="Uropor_MeTrfase_CS"/>
</dbReference>
<keyword evidence="6" id="KW-0949">S-adenosyl-L-methionine</keyword>
<dbReference type="PROSITE" id="PS00840">
    <property type="entry name" value="SUMT_2"/>
    <property type="match status" value="1"/>
</dbReference>
<keyword evidence="3" id="KW-0169">Cobalamin biosynthesis</keyword>
<dbReference type="PANTHER" id="PTHR45790">
    <property type="entry name" value="SIROHEME SYNTHASE-RELATED"/>
    <property type="match status" value="1"/>
</dbReference>
<gene>
    <name evidence="9" type="ORF">DES49_2113</name>
</gene>
<dbReference type="Gene3D" id="3.30.950.10">
    <property type="entry name" value="Methyltransferase, Cobalt-precorrin-4 Transmethylase, Domain 2"/>
    <property type="match status" value="1"/>
</dbReference>
<dbReference type="Pfam" id="PF00590">
    <property type="entry name" value="TP_methylase"/>
    <property type="match status" value="1"/>
</dbReference>
<evidence type="ECO:0000256" key="2">
    <source>
        <dbReference type="ARBA" id="ARBA00005879"/>
    </source>
</evidence>
<dbReference type="GO" id="GO:0046026">
    <property type="term" value="F:precorrin-4 C11-methyltransferase activity"/>
    <property type="evidence" value="ECO:0007669"/>
    <property type="project" value="InterPro"/>
</dbReference>
<evidence type="ECO:0000256" key="4">
    <source>
        <dbReference type="ARBA" id="ARBA00022603"/>
    </source>
</evidence>
<keyword evidence="4 7" id="KW-0489">Methyltransferase</keyword>
<dbReference type="NCBIfam" id="TIGR01465">
    <property type="entry name" value="cobM_cbiF"/>
    <property type="match status" value="1"/>
</dbReference>
<dbReference type="InterPro" id="IPR006362">
    <property type="entry name" value="Cbl_synth_CobM/CibF"/>
</dbReference>
<evidence type="ECO:0000256" key="1">
    <source>
        <dbReference type="ARBA" id="ARBA00004953"/>
    </source>
</evidence>
<evidence type="ECO:0000313" key="10">
    <source>
        <dbReference type="Proteomes" id="UP000295830"/>
    </source>
</evidence>
<comment type="caution">
    <text evidence="9">The sequence shown here is derived from an EMBL/GenBank/DDBJ whole genome shotgun (WGS) entry which is preliminary data.</text>
</comment>
<dbReference type="InterPro" id="IPR014777">
    <property type="entry name" value="4pyrrole_Mease_sub1"/>
</dbReference>
<feature type="domain" description="Tetrapyrrole methylase" evidence="8">
    <location>
        <begin position="2"/>
        <end position="208"/>
    </location>
</feature>
<evidence type="ECO:0000313" key="9">
    <source>
        <dbReference type="EMBL" id="TDT40347.1"/>
    </source>
</evidence>
<evidence type="ECO:0000256" key="5">
    <source>
        <dbReference type="ARBA" id="ARBA00022679"/>
    </source>
</evidence>
<evidence type="ECO:0000256" key="3">
    <source>
        <dbReference type="ARBA" id="ARBA00022573"/>
    </source>
</evidence>
<comment type="similarity">
    <text evidence="2 7">Belongs to the precorrin methyltransferase family.</text>
</comment>
<dbReference type="AlphaFoldDB" id="A0A4R7JSL9"/>
<proteinExistence type="inferred from homology"/>
<dbReference type="InterPro" id="IPR014776">
    <property type="entry name" value="4pyrrole_Mease_sub2"/>
</dbReference>
<dbReference type="UniPathway" id="UPA00148"/>
<evidence type="ECO:0000259" key="8">
    <source>
        <dbReference type="Pfam" id="PF00590"/>
    </source>
</evidence>
<dbReference type="GO" id="GO:0032259">
    <property type="term" value="P:methylation"/>
    <property type="evidence" value="ECO:0007669"/>
    <property type="project" value="UniProtKB-KW"/>
</dbReference>
<sequence length="251" mass="26515">MTVHFIGAGPGAPDLITLRARDRIAASPVCLYAGSIIPDEVLSHAPPEARLVNTASMALDDIIGEIQAAHEQGLDVARLHSGDLAIYSAVAEQLRRLRVLGIPFELTPGVPAFSAAAAVLGQELTLPGVAQSLVLTRTQGRASAMPEGETLEAWAATGTTLAIHLSLHTLDSVVQRLVPYYGSQCPAAVVFRASRPDEQVLRAPLVDLEAAVESIPEKRSALILVGPALGETGFCNSALYDPAHHRLFREG</sequence>
<dbReference type="PROSITE" id="PS00839">
    <property type="entry name" value="SUMT_1"/>
    <property type="match status" value="1"/>
</dbReference>
<comment type="pathway">
    <text evidence="1">Cofactor biosynthesis; adenosylcobalamin biosynthesis.</text>
</comment>
<dbReference type="Gene3D" id="3.40.1010.10">
    <property type="entry name" value="Cobalt-precorrin-4 Transmethylase, Domain 1"/>
    <property type="match status" value="1"/>
</dbReference>
<name>A0A4R7JSL9_9GAMM</name>
<keyword evidence="5 7" id="KW-0808">Transferase</keyword>
<dbReference type="GO" id="GO:0009236">
    <property type="term" value="P:cobalamin biosynthetic process"/>
    <property type="evidence" value="ECO:0007669"/>
    <property type="project" value="UniProtKB-UniPathway"/>
</dbReference>